<evidence type="ECO:0000256" key="2">
    <source>
        <dbReference type="ARBA" id="ARBA00022629"/>
    </source>
</evidence>
<evidence type="ECO:0000256" key="9">
    <source>
        <dbReference type="RuleBase" id="RU003733"/>
    </source>
</evidence>
<feature type="site" description="Important for activity" evidence="8">
    <location>
        <position position="6"/>
    </location>
</feature>
<dbReference type="CDD" id="cd07808">
    <property type="entry name" value="ASKHA_NBD_FGGY_EcXK-like"/>
    <property type="match status" value="1"/>
</dbReference>
<evidence type="ECO:0000256" key="4">
    <source>
        <dbReference type="ARBA" id="ARBA00022741"/>
    </source>
</evidence>
<reference evidence="14" key="1">
    <citation type="submission" date="2017-09" db="EMBL/GenBank/DDBJ databases">
        <title>The Reconstruction of 2,631 Draft Metagenome-Assembled Genomes from the Global Oceans.</title>
        <authorList>
            <person name="Tully B.J."/>
            <person name="Graham E.D."/>
            <person name="Heidelberg J.F."/>
        </authorList>
    </citation>
    <scope>NUCLEOTIDE SEQUENCE [LARGE SCALE GENOMIC DNA]</scope>
</reference>
<dbReference type="InterPro" id="IPR000577">
    <property type="entry name" value="Carb_kinase_FGGY"/>
</dbReference>
<proteinExistence type="inferred from homology"/>
<dbReference type="Proteomes" id="UP000226525">
    <property type="component" value="Unassembled WGS sequence"/>
</dbReference>
<comment type="similarity">
    <text evidence="1 8 9">Belongs to the FGGY kinase family.</text>
</comment>
<evidence type="ECO:0000256" key="1">
    <source>
        <dbReference type="ARBA" id="ARBA00009156"/>
    </source>
</evidence>
<evidence type="ECO:0000313" key="13">
    <source>
        <dbReference type="EMBL" id="MAH64222.1"/>
    </source>
</evidence>
<dbReference type="PIRSF" id="PIRSF000538">
    <property type="entry name" value="GlpK"/>
    <property type="match status" value="1"/>
</dbReference>
<dbReference type="Gene3D" id="3.30.420.40">
    <property type="match status" value="2"/>
</dbReference>
<dbReference type="NCBIfam" id="TIGR01312">
    <property type="entry name" value="XylB"/>
    <property type="match status" value="1"/>
</dbReference>
<accession>A0A2D6YM55</accession>
<dbReference type="GO" id="GO:0005998">
    <property type="term" value="P:xylulose catabolic process"/>
    <property type="evidence" value="ECO:0007669"/>
    <property type="project" value="UniProtKB-UniRule"/>
</dbReference>
<comment type="catalytic activity">
    <reaction evidence="8 10">
        <text>D-xylulose + ATP = D-xylulose 5-phosphate + ADP + H(+)</text>
        <dbReference type="Rhea" id="RHEA:10964"/>
        <dbReference type="ChEBI" id="CHEBI:15378"/>
        <dbReference type="ChEBI" id="CHEBI:17140"/>
        <dbReference type="ChEBI" id="CHEBI:30616"/>
        <dbReference type="ChEBI" id="CHEBI:57737"/>
        <dbReference type="ChEBI" id="CHEBI:456216"/>
        <dbReference type="EC" id="2.7.1.17"/>
    </reaction>
</comment>
<dbReference type="PROSITE" id="PS00933">
    <property type="entry name" value="FGGY_KINASES_1"/>
    <property type="match status" value="1"/>
</dbReference>
<feature type="active site" description="Proton acceptor" evidence="8">
    <location>
        <position position="234"/>
    </location>
</feature>
<keyword evidence="4 8" id="KW-0547">Nucleotide-binding</keyword>
<evidence type="ECO:0000256" key="7">
    <source>
        <dbReference type="ARBA" id="ARBA00023277"/>
    </source>
</evidence>
<evidence type="ECO:0000256" key="10">
    <source>
        <dbReference type="RuleBase" id="RU364073"/>
    </source>
</evidence>
<dbReference type="InterPro" id="IPR043129">
    <property type="entry name" value="ATPase_NBD"/>
</dbReference>
<dbReference type="HAMAP" id="MF_02220">
    <property type="entry name" value="XylB"/>
    <property type="match status" value="1"/>
</dbReference>
<organism evidence="13 14">
    <name type="scientific">SAR324 cluster bacterium</name>
    <dbReference type="NCBI Taxonomy" id="2024889"/>
    <lineage>
        <taxon>Bacteria</taxon>
        <taxon>Deltaproteobacteria</taxon>
        <taxon>SAR324 cluster</taxon>
    </lineage>
</organism>
<evidence type="ECO:0000256" key="6">
    <source>
        <dbReference type="ARBA" id="ARBA00022840"/>
    </source>
</evidence>
<dbReference type="PANTHER" id="PTHR43095">
    <property type="entry name" value="SUGAR KINASE"/>
    <property type="match status" value="1"/>
</dbReference>
<dbReference type="GO" id="GO:0004856">
    <property type="term" value="F:D-xylulokinase activity"/>
    <property type="evidence" value="ECO:0007669"/>
    <property type="project" value="UniProtKB-UniRule"/>
</dbReference>
<dbReference type="SUPFAM" id="SSF53067">
    <property type="entry name" value="Actin-like ATPase domain"/>
    <property type="match status" value="2"/>
</dbReference>
<evidence type="ECO:0000256" key="3">
    <source>
        <dbReference type="ARBA" id="ARBA00022679"/>
    </source>
</evidence>
<evidence type="ECO:0000313" key="14">
    <source>
        <dbReference type="Proteomes" id="UP000226525"/>
    </source>
</evidence>
<dbReference type="EC" id="2.7.1.17" evidence="8 10"/>
<evidence type="ECO:0000259" key="11">
    <source>
        <dbReference type="Pfam" id="PF00370"/>
    </source>
</evidence>
<sequence length="482" mass="52444">MYLGIDLGTSAVKLLLLSSEQQVLAEVSIALTVQRPKSLWSEQDPEAWWQAVQAGIERLCKQHSLAQVKGIGLSGQMHGATLLDAQQQVLRPAILWNDGRSDTECEFLEQQIPNSRQITGNLAMPGFTAPKLLWLQREEPTLFEKVDKVLLPKDFLRLRLSGEMVSEMSDAAGTLWLDVEKRDWSDVMLSATGLSRHHMPKLVEGTESSGFLLPELAKRWGINGQPVIAGGAGDNAASAVGIGAVRSGYAFLSLGTSGVYFVVTPSFLPAPEQGAHAFCHCLPRTWHQMGVILSAASCLSWLCQVLGRTEADLLIALEKDPVPTDAPLFLPYLSGERTPHNDSQAQGVFFGLNHNHDARHLVQAVLEGVSCAFADCQRVLVEAGAEISEVSLVGGGARSRAWGQILATMLQRPLIRHSGAELGAAFGAARLGLVAAEGCDPALICSRPHIAEVLEPHPELVDNYQDLLMRYRRLYPALQEEF</sequence>
<gene>
    <name evidence="8 10 13" type="primary">xylB</name>
    <name evidence="13" type="ORF">CMN54_12420</name>
</gene>
<keyword evidence="5 8" id="KW-0418">Kinase</keyword>
<protein>
    <recommendedName>
        <fullName evidence="8 10">Xylulose kinase</fullName>
        <shortName evidence="8 10">Xylulokinase</shortName>
        <ecNumber evidence="8 10">2.7.1.17</ecNumber>
    </recommendedName>
</protein>
<keyword evidence="6 8" id="KW-0067">ATP-binding</keyword>
<feature type="domain" description="Carbohydrate kinase FGGY C-terminal" evidence="12">
    <location>
        <begin position="251"/>
        <end position="436"/>
    </location>
</feature>
<dbReference type="GO" id="GO:0005524">
    <property type="term" value="F:ATP binding"/>
    <property type="evidence" value="ECO:0007669"/>
    <property type="project" value="UniProtKB-UniRule"/>
</dbReference>
<evidence type="ECO:0000256" key="5">
    <source>
        <dbReference type="ARBA" id="ARBA00022777"/>
    </source>
</evidence>
<dbReference type="InterPro" id="IPR006000">
    <property type="entry name" value="Xylulokinase"/>
</dbReference>
<keyword evidence="7 8" id="KW-0119">Carbohydrate metabolism</keyword>
<dbReference type="Pfam" id="PF00370">
    <property type="entry name" value="FGGY_N"/>
    <property type="match status" value="1"/>
</dbReference>
<dbReference type="InterPro" id="IPR018485">
    <property type="entry name" value="FGGY_C"/>
</dbReference>
<evidence type="ECO:0000256" key="8">
    <source>
        <dbReference type="HAMAP-Rule" id="MF_02220"/>
    </source>
</evidence>
<dbReference type="GO" id="GO:0042732">
    <property type="term" value="P:D-xylose metabolic process"/>
    <property type="evidence" value="ECO:0007669"/>
    <property type="project" value="UniProtKB-KW"/>
</dbReference>
<comment type="caution">
    <text evidence="13">The sequence shown here is derived from an EMBL/GenBank/DDBJ whole genome shotgun (WGS) entry which is preliminary data.</text>
</comment>
<keyword evidence="3 8" id="KW-0808">Transferase</keyword>
<keyword evidence="2 8" id="KW-0859">Xylose metabolism</keyword>
<dbReference type="Pfam" id="PF02782">
    <property type="entry name" value="FGGY_C"/>
    <property type="match status" value="1"/>
</dbReference>
<dbReference type="InterPro" id="IPR018483">
    <property type="entry name" value="Carb_kinase_FGGY_CS"/>
</dbReference>
<dbReference type="PANTHER" id="PTHR43095:SF6">
    <property type="entry name" value="XYLULOSE KINASE"/>
    <property type="match status" value="1"/>
</dbReference>
<dbReference type="PROSITE" id="PS00445">
    <property type="entry name" value="FGGY_KINASES_2"/>
    <property type="match status" value="1"/>
</dbReference>
<comment type="function">
    <text evidence="8">Catalyzes the phosphorylation of D-xylulose to D-xylulose 5-phosphate.</text>
</comment>
<dbReference type="AlphaFoldDB" id="A0A2D6YM55"/>
<feature type="binding site" evidence="8">
    <location>
        <begin position="77"/>
        <end position="78"/>
    </location>
    <ligand>
        <name>substrate</name>
    </ligand>
</feature>
<dbReference type="InterPro" id="IPR050406">
    <property type="entry name" value="FGGY_Carb_Kinase"/>
</dbReference>
<feature type="domain" description="Carbohydrate kinase FGGY N-terminal" evidence="11">
    <location>
        <begin position="1"/>
        <end position="241"/>
    </location>
</feature>
<name>A0A2D6YM55_9DELT</name>
<dbReference type="InterPro" id="IPR018484">
    <property type="entry name" value="FGGY_N"/>
</dbReference>
<evidence type="ECO:0000259" key="12">
    <source>
        <dbReference type="Pfam" id="PF02782"/>
    </source>
</evidence>
<dbReference type="EMBL" id="NZEX01000144">
    <property type="protein sequence ID" value="MAH64222.1"/>
    <property type="molecule type" value="Genomic_DNA"/>
</dbReference>